<accession>A0A078I6F6</accession>
<dbReference type="Proteomes" id="UP000028999">
    <property type="component" value="Unassembled WGS sequence"/>
</dbReference>
<proteinExistence type="predicted"/>
<organism evidence="1 2">
    <name type="scientific">Brassica napus</name>
    <name type="common">Rape</name>
    <dbReference type="NCBI Taxonomy" id="3708"/>
    <lineage>
        <taxon>Eukaryota</taxon>
        <taxon>Viridiplantae</taxon>
        <taxon>Streptophyta</taxon>
        <taxon>Embryophyta</taxon>
        <taxon>Tracheophyta</taxon>
        <taxon>Spermatophyta</taxon>
        <taxon>Magnoliopsida</taxon>
        <taxon>eudicotyledons</taxon>
        <taxon>Gunneridae</taxon>
        <taxon>Pentapetalae</taxon>
        <taxon>rosids</taxon>
        <taxon>malvids</taxon>
        <taxon>Brassicales</taxon>
        <taxon>Brassicaceae</taxon>
        <taxon>Brassiceae</taxon>
        <taxon>Brassica</taxon>
    </lineage>
</organism>
<name>A0A078I6F6_BRANA</name>
<reference evidence="1 2" key="1">
    <citation type="journal article" date="2014" name="Science">
        <title>Plant genetics. Early allopolyploid evolution in the post-Neolithic Brassica napus oilseed genome.</title>
        <authorList>
            <person name="Chalhoub B."/>
            <person name="Denoeud F."/>
            <person name="Liu S."/>
            <person name="Parkin I.A."/>
            <person name="Tang H."/>
            <person name="Wang X."/>
            <person name="Chiquet J."/>
            <person name="Belcram H."/>
            <person name="Tong C."/>
            <person name="Samans B."/>
            <person name="Correa M."/>
            <person name="Da Silva C."/>
            <person name="Just J."/>
            <person name="Falentin C."/>
            <person name="Koh C.S."/>
            <person name="Le Clainche I."/>
            <person name="Bernard M."/>
            <person name="Bento P."/>
            <person name="Noel B."/>
            <person name="Labadie K."/>
            <person name="Alberti A."/>
            <person name="Charles M."/>
            <person name="Arnaud D."/>
            <person name="Guo H."/>
            <person name="Daviaud C."/>
            <person name="Alamery S."/>
            <person name="Jabbari K."/>
            <person name="Zhao M."/>
            <person name="Edger P.P."/>
            <person name="Chelaifa H."/>
            <person name="Tack D."/>
            <person name="Lassalle G."/>
            <person name="Mestiri I."/>
            <person name="Schnel N."/>
            <person name="Le Paslier M.C."/>
            <person name="Fan G."/>
            <person name="Renault V."/>
            <person name="Bayer P.E."/>
            <person name="Golicz A.A."/>
            <person name="Manoli S."/>
            <person name="Lee T.H."/>
            <person name="Thi V.H."/>
            <person name="Chalabi S."/>
            <person name="Hu Q."/>
            <person name="Fan C."/>
            <person name="Tollenaere R."/>
            <person name="Lu Y."/>
            <person name="Battail C."/>
            <person name="Shen J."/>
            <person name="Sidebottom C.H."/>
            <person name="Wang X."/>
            <person name="Canaguier A."/>
            <person name="Chauveau A."/>
            <person name="Berard A."/>
            <person name="Deniot G."/>
            <person name="Guan M."/>
            <person name="Liu Z."/>
            <person name="Sun F."/>
            <person name="Lim Y.P."/>
            <person name="Lyons E."/>
            <person name="Town C.D."/>
            <person name="Bancroft I."/>
            <person name="Wang X."/>
            <person name="Meng J."/>
            <person name="Ma J."/>
            <person name="Pires J.C."/>
            <person name="King G.J."/>
            <person name="Brunel D."/>
            <person name="Delourme R."/>
            <person name="Renard M."/>
            <person name="Aury J.M."/>
            <person name="Adams K.L."/>
            <person name="Batley J."/>
            <person name="Snowdon R.J."/>
            <person name="Tost J."/>
            <person name="Edwards D."/>
            <person name="Zhou Y."/>
            <person name="Hua W."/>
            <person name="Sharpe A.G."/>
            <person name="Paterson A.H."/>
            <person name="Guan C."/>
            <person name="Wincker P."/>
        </authorList>
    </citation>
    <scope>NUCLEOTIDE SEQUENCE [LARGE SCALE GENOMIC DNA]</scope>
    <source>
        <strain evidence="2">cv. Darmor-bzh</strain>
    </source>
</reference>
<evidence type="ECO:0000313" key="1">
    <source>
        <dbReference type="EMBL" id="CDY46480.1"/>
    </source>
</evidence>
<protein>
    <submittedName>
        <fullName evidence="1">BnaC07g03860D protein</fullName>
    </submittedName>
</protein>
<keyword evidence="2" id="KW-1185">Reference proteome</keyword>
<dbReference type="PaxDb" id="3708-A0A078I6F6"/>
<sequence length="20" mass="2556">MEDEMKKMLEDIKLLKELYR</sequence>
<evidence type="ECO:0000313" key="2">
    <source>
        <dbReference type="Proteomes" id="UP000028999"/>
    </source>
</evidence>
<dbReference type="AlphaFoldDB" id="A0A078I6F6"/>
<dbReference type="EMBL" id="LK032669">
    <property type="protein sequence ID" value="CDY46480.1"/>
    <property type="molecule type" value="Genomic_DNA"/>
</dbReference>
<gene>
    <name evidence="1" type="primary">BnaC07g03860D</name>
    <name evidence="1" type="ORF">GSBRNA2T00084070001</name>
</gene>